<feature type="domain" description="Nephrocystin 3-like N-terminal" evidence="2">
    <location>
        <begin position="236"/>
        <end position="411"/>
    </location>
</feature>
<reference evidence="4" key="1">
    <citation type="submission" date="2023-06" db="EMBL/GenBank/DDBJ databases">
        <title>Genome-scale phylogeny and comparative genomics of the fungal order Sordariales.</title>
        <authorList>
            <consortium name="Lawrence Berkeley National Laboratory"/>
            <person name="Hensen N."/>
            <person name="Bonometti L."/>
            <person name="Westerberg I."/>
            <person name="Brannstrom I.O."/>
            <person name="Guillou S."/>
            <person name="Cros-Aarteil S."/>
            <person name="Calhoun S."/>
            <person name="Haridas S."/>
            <person name="Kuo A."/>
            <person name="Mondo S."/>
            <person name="Pangilinan J."/>
            <person name="Riley R."/>
            <person name="LaButti K."/>
            <person name="Andreopoulos B."/>
            <person name="Lipzen A."/>
            <person name="Chen C."/>
            <person name="Yanf M."/>
            <person name="Daum C."/>
            <person name="Ng V."/>
            <person name="Clum A."/>
            <person name="Steindorff A."/>
            <person name="Ohm R."/>
            <person name="Martin F."/>
            <person name="Silar P."/>
            <person name="Natvig D."/>
            <person name="Lalanne C."/>
            <person name="Gautier V."/>
            <person name="Ament-velasquez S.L."/>
            <person name="Kruys A."/>
            <person name="Hutchinson M.I."/>
            <person name="Powell A.J."/>
            <person name="Barry K."/>
            <person name="Miller A.N."/>
            <person name="Grigoriev I.V."/>
            <person name="Debuchy R."/>
            <person name="Gladieux P."/>
            <person name="Thoren M.H."/>
            <person name="Johannesson H."/>
        </authorList>
    </citation>
    <scope>NUCLEOTIDE SEQUENCE</scope>
    <source>
        <strain evidence="4">SMH3187-1</strain>
    </source>
</reference>
<dbReference type="Pfam" id="PF24883">
    <property type="entry name" value="NPHP3_N"/>
    <property type="match status" value="1"/>
</dbReference>
<dbReference type="EMBL" id="JAUKUD010000001">
    <property type="protein sequence ID" value="KAK0754372.1"/>
    <property type="molecule type" value="Genomic_DNA"/>
</dbReference>
<dbReference type="Pfam" id="PF25053">
    <property type="entry name" value="DUF7791"/>
    <property type="match status" value="1"/>
</dbReference>
<name>A0AA40FB45_9PEZI</name>
<accession>A0AA40FB45</accession>
<dbReference type="PANTHER" id="PTHR10039">
    <property type="entry name" value="AMELOGENIN"/>
    <property type="match status" value="1"/>
</dbReference>
<dbReference type="SUPFAM" id="SSF52540">
    <property type="entry name" value="P-loop containing nucleoside triphosphate hydrolases"/>
    <property type="match status" value="1"/>
</dbReference>
<sequence>MAELAALGAAAAIAQFVDIALRWTSQVKDVVQSVEGLTKANADLRIIATDAEEQSALLLSNSAVTKPGSPLGDLAKQCTKVATELTKELKRLAIDPVSARKRDRARALWRTLFDRDTILQLERHLSSLRAQICAHIVISLQIHQRFVSNSVSSLEDSTREWNLATTKKLDAMARDMQVALKDDSTPNNMFSLLATELKSYSDQAWNHSRVEAILRGLRFEHIRERESRVETAHRATFQWVFDQNSPVNLGAWLRTGNGTYWIEGKAGSGKSTMMKYLLQHEETSRSLQQWANDKELFIGSHFFWTMGTNLQKSQIGLLRTMLFQLLKRHPDLVPVACPNRLSIKNFEHLESWTMEALVRSFRLLLSDKLLAIRMCFFIDGLDEYSGIPTDLVELLDGFAKSDCIKICVSSRPWPEFREAYGAIPYRLCIHEFTRPDIHAFAHGRLTENLRFEALRRENSSEEVDRLVAEITVRAEGVFLWVYYVVRSLLRGLSNRDDIYVLRKRLLQFPQELTDFFKHMFHAIDSVYKPQAAMLLKMLAADDQPLSVLPLVLADLESRGTKIGGSPQASSKHLPLGSPLPFDASRFEQEREAITGRCRDLIHAVDMGEVGSPVRLWDIRIGFLHRTVSDFISTSEMDLVLAPFLEPDFHPQVYLLHAFSLAAAHAVARAPYHRWDSVHTPYRGTNKEWQCVRASLLDFLRLAIHIHNAGDVRGMKKATIVFEELSPFWDDIFVPSEASKYSSHIVPDDNNAWIAGDFKSHSGKISPMRGKAPLQLDGLSRQELMFRPENIWQLLGALGLTGYITACSVFASSSLTAGGLNTGLTAREATNGAFRCGAILGDSEYGFMQLQYTERWNIKALRVLLSWWALQASPDATDVVDVLWESYMLRTLLSDASKEPGTLPLKESLEMAKVLVANGAKRHVLLPEWLLAENTGTRFDRLERLVKDLEELVPKYGILRMGDLCYVDCPQLLEAFFGQKEAQELAQMFYPQQDTSSS</sequence>
<evidence type="ECO:0000256" key="1">
    <source>
        <dbReference type="ARBA" id="ARBA00022737"/>
    </source>
</evidence>
<dbReference type="PANTHER" id="PTHR10039:SF5">
    <property type="entry name" value="NACHT DOMAIN-CONTAINING PROTEIN"/>
    <property type="match status" value="1"/>
</dbReference>
<comment type="caution">
    <text evidence="4">The sequence shown here is derived from an EMBL/GenBank/DDBJ whole genome shotgun (WGS) entry which is preliminary data.</text>
</comment>
<protein>
    <recommendedName>
        <fullName evidence="6">NACHT domain-containing protein</fullName>
    </recommendedName>
</protein>
<feature type="domain" description="DUF7791" evidence="3">
    <location>
        <begin position="523"/>
        <end position="658"/>
    </location>
</feature>
<keyword evidence="5" id="KW-1185">Reference proteome</keyword>
<dbReference type="InterPro" id="IPR056884">
    <property type="entry name" value="NPHP3-like_N"/>
</dbReference>
<keyword evidence="1" id="KW-0677">Repeat</keyword>
<dbReference type="Gene3D" id="3.40.50.300">
    <property type="entry name" value="P-loop containing nucleotide triphosphate hydrolases"/>
    <property type="match status" value="1"/>
</dbReference>
<evidence type="ECO:0000313" key="4">
    <source>
        <dbReference type="EMBL" id="KAK0754372.1"/>
    </source>
</evidence>
<dbReference type="InterPro" id="IPR027417">
    <property type="entry name" value="P-loop_NTPase"/>
</dbReference>
<evidence type="ECO:0000259" key="3">
    <source>
        <dbReference type="Pfam" id="PF25053"/>
    </source>
</evidence>
<evidence type="ECO:0000259" key="2">
    <source>
        <dbReference type="Pfam" id="PF24883"/>
    </source>
</evidence>
<evidence type="ECO:0008006" key="6">
    <source>
        <dbReference type="Google" id="ProtNLM"/>
    </source>
</evidence>
<dbReference type="InterPro" id="IPR056693">
    <property type="entry name" value="DUF7791"/>
</dbReference>
<dbReference type="Proteomes" id="UP001172155">
    <property type="component" value="Unassembled WGS sequence"/>
</dbReference>
<gene>
    <name evidence="4" type="ORF">B0T18DRAFT_35792</name>
</gene>
<dbReference type="AlphaFoldDB" id="A0AA40FB45"/>
<proteinExistence type="predicted"/>
<organism evidence="4 5">
    <name type="scientific">Schizothecium vesticola</name>
    <dbReference type="NCBI Taxonomy" id="314040"/>
    <lineage>
        <taxon>Eukaryota</taxon>
        <taxon>Fungi</taxon>
        <taxon>Dikarya</taxon>
        <taxon>Ascomycota</taxon>
        <taxon>Pezizomycotina</taxon>
        <taxon>Sordariomycetes</taxon>
        <taxon>Sordariomycetidae</taxon>
        <taxon>Sordariales</taxon>
        <taxon>Schizotheciaceae</taxon>
        <taxon>Schizothecium</taxon>
    </lineage>
</organism>
<evidence type="ECO:0000313" key="5">
    <source>
        <dbReference type="Proteomes" id="UP001172155"/>
    </source>
</evidence>